<name>A0A9N7ULV5_PLEPL</name>
<proteinExistence type="predicted"/>
<reference evidence="1" key="1">
    <citation type="submission" date="2020-03" db="EMBL/GenBank/DDBJ databases">
        <authorList>
            <person name="Weist P."/>
        </authorList>
    </citation>
    <scope>NUCLEOTIDE SEQUENCE</scope>
</reference>
<evidence type="ECO:0000313" key="2">
    <source>
        <dbReference type="Proteomes" id="UP001153269"/>
    </source>
</evidence>
<keyword evidence="2" id="KW-1185">Reference proteome</keyword>
<dbReference type="EMBL" id="CADEAL010001461">
    <property type="protein sequence ID" value="CAB1432672.1"/>
    <property type="molecule type" value="Genomic_DNA"/>
</dbReference>
<evidence type="ECO:0000313" key="1">
    <source>
        <dbReference type="EMBL" id="CAB1432672.1"/>
    </source>
</evidence>
<dbReference type="AlphaFoldDB" id="A0A9N7ULV5"/>
<dbReference type="Proteomes" id="UP001153269">
    <property type="component" value="Unassembled WGS sequence"/>
</dbReference>
<sequence length="137" mass="15127">MDEPSAGFVALSREQRTSGKQGGGCDLPSSRFLSPRLQLITRKRARLGGGGIPADIGPEGGYTLVSVWFQQGREVFVLHSSPLPWQTRIGVIGFISPHSQLKRRKKEEEEVIVGLPIDRQDCPPLQLLVRCLQILVL</sequence>
<gene>
    <name evidence="1" type="ORF">PLEPLA_LOCUS20755</name>
</gene>
<organism evidence="1 2">
    <name type="scientific">Pleuronectes platessa</name>
    <name type="common">European plaice</name>
    <dbReference type="NCBI Taxonomy" id="8262"/>
    <lineage>
        <taxon>Eukaryota</taxon>
        <taxon>Metazoa</taxon>
        <taxon>Chordata</taxon>
        <taxon>Craniata</taxon>
        <taxon>Vertebrata</taxon>
        <taxon>Euteleostomi</taxon>
        <taxon>Actinopterygii</taxon>
        <taxon>Neopterygii</taxon>
        <taxon>Teleostei</taxon>
        <taxon>Neoteleostei</taxon>
        <taxon>Acanthomorphata</taxon>
        <taxon>Carangaria</taxon>
        <taxon>Pleuronectiformes</taxon>
        <taxon>Pleuronectoidei</taxon>
        <taxon>Pleuronectidae</taxon>
        <taxon>Pleuronectes</taxon>
    </lineage>
</organism>
<accession>A0A9N7ULV5</accession>
<comment type="caution">
    <text evidence="1">The sequence shown here is derived from an EMBL/GenBank/DDBJ whole genome shotgun (WGS) entry which is preliminary data.</text>
</comment>
<protein>
    <submittedName>
        <fullName evidence="1">Uncharacterized protein</fullName>
    </submittedName>
</protein>